<keyword evidence="14" id="KW-1185">Reference proteome</keyword>
<feature type="transmembrane region" description="Helical" evidence="12">
    <location>
        <begin position="251"/>
        <end position="270"/>
    </location>
</feature>
<comment type="similarity">
    <text evidence="2 12">Belongs to the ELO family.</text>
</comment>
<dbReference type="InterPro" id="IPR002076">
    <property type="entry name" value="ELO_fam"/>
</dbReference>
<keyword evidence="6 12" id="KW-0276">Fatty acid metabolism</keyword>
<evidence type="ECO:0000256" key="7">
    <source>
        <dbReference type="ARBA" id="ARBA00022989"/>
    </source>
</evidence>
<dbReference type="EMBL" id="ATMH01003500">
    <property type="protein sequence ID" value="EPY31349.1"/>
    <property type="molecule type" value="Genomic_DNA"/>
</dbReference>
<name>S9URB9_9TRYP</name>
<evidence type="ECO:0000256" key="5">
    <source>
        <dbReference type="ARBA" id="ARBA00022692"/>
    </source>
</evidence>
<dbReference type="GO" id="GO:0034625">
    <property type="term" value="P:fatty acid elongation, monounsaturated fatty acid"/>
    <property type="evidence" value="ECO:0007669"/>
    <property type="project" value="TreeGrafter"/>
</dbReference>
<evidence type="ECO:0000256" key="1">
    <source>
        <dbReference type="ARBA" id="ARBA00004141"/>
    </source>
</evidence>
<organism evidence="13 14">
    <name type="scientific">Strigomonas culicis</name>
    <dbReference type="NCBI Taxonomy" id="28005"/>
    <lineage>
        <taxon>Eukaryota</taxon>
        <taxon>Discoba</taxon>
        <taxon>Euglenozoa</taxon>
        <taxon>Kinetoplastea</taxon>
        <taxon>Metakinetoplastina</taxon>
        <taxon>Trypanosomatida</taxon>
        <taxon>Trypanosomatidae</taxon>
        <taxon>Strigomonadinae</taxon>
        <taxon>Strigomonas</taxon>
    </lineage>
</organism>
<proteinExistence type="inferred from homology"/>
<comment type="caution">
    <text evidence="13">The sequence shown here is derived from an EMBL/GenBank/DDBJ whole genome shotgun (WGS) entry which is preliminary data.</text>
</comment>
<feature type="transmembrane region" description="Helical" evidence="12">
    <location>
        <begin position="106"/>
        <end position="126"/>
    </location>
</feature>
<evidence type="ECO:0000256" key="8">
    <source>
        <dbReference type="ARBA" id="ARBA00023098"/>
    </source>
</evidence>
<gene>
    <name evidence="13" type="ORF">STCU_03500</name>
</gene>
<dbReference type="GO" id="GO:0005789">
    <property type="term" value="C:endoplasmic reticulum membrane"/>
    <property type="evidence" value="ECO:0007669"/>
    <property type="project" value="TreeGrafter"/>
</dbReference>
<evidence type="ECO:0000256" key="12">
    <source>
        <dbReference type="RuleBase" id="RU361115"/>
    </source>
</evidence>
<keyword evidence="3 12" id="KW-0444">Lipid biosynthesis</keyword>
<comment type="subcellular location">
    <subcellularLocation>
        <location evidence="1">Membrane</location>
        <topology evidence="1">Multi-pass membrane protein</topology>
    </subcellularLocation>
</comment>
<evidence type="ECO:0000256" key="11">
    <source>
        <dbReference type="ARBA" id="ARBA00044291"/>
    </source>
</evidence>
<evidence type="ECO:0000256" key="10">
    <source>
        <dbReference type="ARBA" id="ARBA00023160"/>
    </source>
</evidence>
<dbReference type="Pfam" id="PF01151">
    <property type="entry name" value="ELO"/>
    <property type="match status" value="1"/>
</dbReference>
<dbReference type="EC" id="2.3.1.-" evidence="12"/>
<dbReference type="GO" id="GO:0009922">
    <property type="term" value="F:fatty acid elongase activity"/>
    <property type="evidence" value="ECO:0007669"/>
    <property type="project" value="InterPro"/>
</dbReference>
<feature type="transmembrane region" description="Helical" evidence="12">
    <location>
        <begin position="325"/>
        <end position="344"/>
    </location>
</feature>
<protein>
    <recommendedName>
        <fullName evidence="11 12">Elongation of fatty acids protein</fullName>
        <ecNumber evidence="12">2.3.1.-</ecNumber>
    </recommendedName>
</protein>
<reference evidence="13 14" key="1">
    <citation type="journal article" date="2013" name="PLoS ONE">
        <title>Predicting the Proteins of Angomonas deanei, Strigomonas culicis and Their Respective Endosymbionts Reveals New Aspects of the Trypanosomatidae Family.</title>
        <authorList>
            <person name="Motta M.C."/>
            <person name="Martins A.C."/>
            <person name="de Souza S.S."/>
            <person name="Catta-Preta C.M."/>
            <person name="Silva R."/>
            <person name="Klein C.C."/>
            <person name="de Almeida L.G."/>
            <person name="de Lima Cunha O."/>
            <person name="Ciapina L.P."/>
            <person name="Brocchi M."/>
            <person name="Colabardini A.C."/>
            <person name="de Araujo Lima B."/>
            <person name="Machado C.R."/>
            <person name="de Almeida Soares C.M."/>
            <person name="Probst C.M."/>
            <person name="de Menezes C.B."/>
            <person name="Thompson C.E."/>
            <person name="Bartholomeu D.C."/>
            <person name="Gradia D.F."/>
            <person name="Pavoni D.P."/>
            <person name="Grisard E.C."/>
            <person name="Fantinatti-Garboggini F."/>
            <person name="Marchini F.K."/>
            <person name="Rodrigues-Luiz G.F."/>
            <person name="Wagner G."/>
            <person name="Goldman G.H."/>
            <person name="Fietto J.L."/>
            <person name="Elias M.C."/>
            <person name="Goldman M.H."/>
            <person name="Sagot M.F."/>
            <person name="Pereira M."/>
            <person name="Stoco P.H."/>
            <person name="de Mendonca-Neto R.P."/>
            <person name="Teixeira S.M."/>
            <person name="Maciel T.E."/>
            <person name="de Oliveira Mendes T.A."/>
            <person name="Urmenyi T.P."/>
            <person name="de Souza W."/>
            <person name="Schenkman S."/>
            <person name="de Vasconcelos A.T."/>
        </authorList>
    </citation>
    <scope>NUCLEOTIDE SEQUENCE [LARGE SCALE GENOMIC DNA]</scope>
</reference>
<evidence type="ECO:0000256" key="9">
    <source>
        <dbReference type="ARBA" id="ARBA00023136"/>
    </source>
</evidence>
<dbReference type="GO" id="GO:0042761">
    <property type="term" value="P:very long-chain fatty acid biosynthetic process"/>
    <property type="evidence" value="ECO:0007669"/>
    <property type="project" value="TreeGrafter"/>
</dbReference>
<dbReference type="OrthoDB" id="434092at2759"/>
<evidence type="ECO:0000313" key="14">
    <source>
        <dbReference type="Proteomes" id="UP000015354"/>
    </source>
</evidence>
<feature type="transmembrane region" description="Helical" evidence="12">
    <location>
        <begin position="226"/>
        <end position="245"/>
    </location>
</feature>
<evidence type="ECO:0000313" key="13">
    <source>
        <dbReference type="EMBL" id="EPY31349.1"/>
    </source>
</evidence>
<dbReference type="GO" id="GO:0030148">
    <property type="term" value="P:sphingolipid biosynthetic process"/>
    <property type="evidence" value="ECO:0007669"/>
    <property type="project" value="TreeGrafter"/>
</dbReference>
<dbReference type="PANTHER" id="PTHR11157">
    <property type="entry name" value="FATTY ACID ACYL TRANSFERASE-RELATED"/>
    <property type="match status" value="1"/>
</dbReference>
<evidence type="ECO:0000256" key="4">
    <source>
        <dbReference type="ARBA" id="ARBA00022679"/>
    </source>
</evidence>
<evidence type="ECO:0000256" key="6">
    <source>
        <dbReference type="ARBA" id="ARBA00022832"/>
    </source>
</evidence>
<keyword evidence="10 12" id="KW-0275">Fatty acid biosynthesis</keyword>
<feature type="transmembrane region" description="Helical" evidence="12">
    <location>
        <begin position="68"/>
        <end position="86"/>
    </location>
</feature>
<keyword evidence="8 12" id="KW-0443">Lipid metabolism</keyword>
<sequence length="363" mass="41730">MSKQKNKIHINGHQIRNTPLFLSLSLEKKKREQKKKKINLKMDILTHTLQAMADKVDFEYIEVWMEDYVDIPVIATMLYLLLVLYVPRHVMQDRPAFNLRSTNLKWNLFLTVFSFIGAYYCVPRLWQVLTADVLPSVSPAGLAAFIATQPGGRPTPSLLRHAVYEEGKSAMPIGIAGSFDTSVCVWHPEVYRRGVVGLMCLAFAFSKIPEMFDTVLLVLQKKRFPFLHWYHHTTVMLYCWHAFIVPTPAGVWFATMNFVVHAIMYFYYFLTSCGLTKQLRPFAPLITFLQIAQMAVGTYISIYSYSKYLFGDGCDWTPSNMKLCLLMYTSYAYLFGEFFFKRYIAKPPAASPTTDAKKVKAVC</sequence>
<dbReference type="Proteomes" id="UP000015354">
    <property type="component" value="Unassembled WGS sequence"/>
</dbReference>
<keyword evidence="5 12" id="KW-0812">Transmembrane</keyword>
<feature type="transmembrane region" description="Helical" evidence="12">
    <location>
        <begin position="195"/>
        <end position="219"/>
    </location>
</feature>
<keyword evidence="4 12" id="KW-0808">Transferase</keyword>
<dbReference type="AlphaFoldDB" id="S9URB9"/>
<feature type="transmembrane region" description="Helical" evidence="12">
    <location>
        <begin position="282"/>
        <end position="305"/>
    </location>
</feature>
<comment type="catalytic activity">
    <reaction evidence="12">
        <text>an acyl-CoA + malonyl-CoA + H(+) = a 3-oxoacyl-CoA + CO2 + CoA</text>
        <dbReference type="Rhea" id="RHEA:50252"/>
        <dbReference type="ChEBI" id="CHEBI:15378"/>
        <dbReference type="ChEBI" id="CHEBI:16526"/>
        <dbReference type="ChEBI" id="CHEBI:57287"/>
        <dbReference type="ChEBI" id="CHEBI:57384"/>
        <dbReference type="ChEBI" id="CHEBI:58342"/>
        <dbReference type="ChEBI" id="CHEBI:90726"/>
    </reaction>
    <physiologicalReaction direction="left-to-right" evidence="12">
        <dbReference type="Rhea" id="RHEA:50253"/>
    </physiologicalReaction>
</comment>
<keyword evidence="9 12" id="KW-0472">Membrane</keyword>
<keyword evidence="7 12" id="KW-1133">Transmembrane helix</keyword>
<dbReference type="PANTHER" id="PTHR11157:SF17">
    <property type="entry name" value="ELONGATION OF VERY LONG CHAIN FATTY ACIDS PROTEIN 6"/>
    <property type="match status" value="1"/>
</dbReference>
<dbReference type="GO" id="GO:0034626">
    <property type="term" value="P:fatty acid elongation, polyunsaturated fatty acid"/>
    <property type="evidence" value="ECO:0007669"/>
    <property type="project" value="TreeGrafter"/>
</dbReference>
<dbReference type="GO" id="GO:0019367">
    <property type="term" value="P:fatty acid elongation, saturated fatty acid"/>
    <property type="evidence" value="ECO:0007669"/>
    <property type="project" value="TreeGrafter"/>
</dbReference>
<accession>S9URB9</accession>
<evidence type="ECO:0000256" key="3">
    <source>
        <dbReference type="ARBA" id="ARBA00022516"/>
    </source>
</evidence>
<evidence type="ECO:0000256" key="2">
    <source>
        <dbReference type="ARBA" id="ARBA00007263"/>
    </source>
</evidence>